<dbReference type="EMBL" id="MK500302">
    <property type="protein sequence ID" value="QBK85095.1"/>
    <property type="molecule type" value="Genomic_DNA"/>
</dbReference>
<gene>
    <name evidence="1" type="ORF">LCDPAC02_02940</name>
</gene>
<reference evidence="1" key="1">
    <citation type="journal article" date="2019" name="MBio">
        <title>Virus Genomes from Deep Sea Sediments Expand the Ocean Megavirome and Support Independent Origins of Viral Gigantism.</title>
        <authorList>
            <person name="Backstrom D."/>
            <person name="Yutin N."/>
            <person name="Jorgensen S.L."/>
            <person name="Dharamshi J."/>
            <person name="Homa F."/>
            <person name="Zaremba-Niedwiedzka K."/>
            <person name="Spang A."/>
            <person name="Wolf Y.I."/>
            <person name="Koonin E.V."/>
            <person name="Ettema T.J."/>
        </authorList>
    </citation>
    <scope>NUCLEOTIDE SEQUENCE</scope>
</reference>
<name>A0A481YQR8_9VIRU</name>
<proteinExistence type="predicted"/>
<organism evidence="1">
    <name type="scientific">Pithovirus LCDPAC02</name>
    <dbReference type="NCBI Taxonomy" id="2506601"/>
    <lineage>
        <taxon>Viruses</taxon>
        <taxon>Pithoviruses</taxon>
    </lineage>
</organism>
<accession>A0A481YQR8</accession>
<sequence length="189" mass="23127">MFDILSNEITKYTNESTNLELRILNKKFNLKVNKILSKTYLNILDIKNEKDKTFRDYVEKFCKISNFKSDSIYVKIQYMKKQIREMVKAKKYHYVKKSNNKNNVKDRMKIVAEMISHKCIIIEIWKELKKLNNSLNRNIYFFEEWCVCMNKEDSKENLLFYINEYYEDCWISILESEILIYGHKYIHNY</sequence>
<protein>
    <submittedName>
        <fullName evidence="1">Uncharacterized protein</fullName>
    </submittedName>
</protein>
<evidence type="ECO:0000313" key="1">
    <source>
        <dbReference type="EMBL" id="QBK85095.1"/>
    </source>
</evidence>